<sequence>MCCSLLFPPCVGAWGSAGDPPSGRSRRRGHDGGTAAAAPRSPAEPEASVRSGRARIKRGGDQPVREPRGPESPSAATVRRVLRRRAPHKAQSRNGSTASGGGARAITPPQSNPQDASPPELRCLTAPRGASPFQRRALEVRGWGRPTAPGSQLTRRGRERRPSRPPAPLRRPR</sequence>
<keyword evidence="3" id="KW-1185">Reference proteome</keyword>
<proteinExistence type="predicted"/>
<feature type="compositionally biased region" description="Low complexity" evidence="1">
    <location>
        <begin position="33"/>
        <end position="48"/>
    </location>
</feature>
<dbReference type="EMBL" id="JANPWB010000001">
    <property type="protein sequence ID" value="KAJ1214440.1"/>
    <property type="molecule type" value="Genomic_DNA"/>
</dbReference>
<dbReference type="Proteomes" id="UP001066276">
    <property type="component" value="Chromosome 1_1"/>
</dbReference>
<evidence type="ECO:0000256" key="1">
    <source>
        <dbReference type="SAM" id="MobiDB-lite"/>
    </source>
</evidence>
<feature type="compositionally biased region" description="Basic and acidic residues" evidence="1">
    <location>
        <begin position="58"/>
        <end position="69"/>
    </location>
</feature>
<reference evidence="2" key="1">
    <citation type="journal article" date="2022" name="bioRxiv">
        <title>Sequencing and chromosome-scale assembly of the giantPleurodeles waltlgenome.</title>
        <authorList>
            <person name="Brown T."/>
            <person name="Elewa A."/>
            <person name="Iarovenko S."/>
            <person name="Subramanian E."/>
            <person name="Araus A.J."/>
            <person name="Petzold A."/>
            <person name="Susuki M."/>
            <person name="Suzuki K.-i.T."/>
            <person name="Hayashi T."/>
            <person name="Toyoda A."/>
            <person name="Oliveira C."/>
            <person name="Osipova E."/>
            <person name="Leigh N.D."/>
            <person name="Simon A."/>
            <person name="Yun M.H."/>
        </authorList>
    </citation>
    <scope>NUCLEOTIDE SEQUENCE</scope>
    <source>
        <strain evidence="2">20211129_DDA</strain>
        <tissue evidence="2">Liver</tissue>
    </source>
</reference>
<accession>A0AAV7WQI7</accession>
<evidence type="ECO:0000313" key="2">
    <source>
        <dbReference type="EMBL" id="KAJ1214440.1"/>
    </source>
</evidence>
<feature type="region of interest" description="Disordered" evidence="1">
    <location>
        <begin position="13"/>
        <end position="173"/>
    </location>
</feature>
<feature type="compositionally biased region" description="Basic residues" evidence="1">
    <location>
        <begin position="80"/>
        <end position="91"/>
    </location>
</feature>
<gene>
    <name evidence="2" type="ORF">NDU88_002059</name>
</gene>
<protein>
    <submittedName>
        <fullName evidence="2">Uncharacterized protein</fullName>
    </submittedName>
</protein>
<dbReference type="AlphaFoldDB" id="A0AAV7WQI7"/>
<feature type="compositionally biased region" description="Pro residues" evidence="1">
    <location>
        <begin position="164"/>
        <end position="173"/>
    </location>
</feature>
<comment type="caution">
    <text evidence="2">The sequence shown here is derived from an EMBL/GenBank/DDBJ whole genome shotgun (WGS) entry which is preliminary data.</text>
</comment>
<name>A0AAV7WQI7_PLEWA</name>
<organism evidence="2 3">
    <name type="scientific">Pleurodeles waltl</name>
    <name type="common">Iberian ribbed newt</name>
    <dbReference type="NCBI Taxonomy" id="8319"/>
    <lineage>
        <taxon>Eukaryota</taxon>
        <taxon>Metazoa</taxon>
        <taxon>Chordata</taxon>
        <taxon>Craniata</taxon>
        <taxon>Vertebrata</taxon>
        <taxon>Euteleostomi</taxon>
        <taxon>Amphibia</taxon>
        <taxon>Batrachia</taxon>
        <taxon>Caudata</taxon>
        <taxon>Salamandroidea</taxon>
        <taxon>Salamandridae</taxon>
        <taxon>Pleurodelinae</taxon>
        <taxon>Pleurodeles</taxon>
    </lineage>
</organism>
<evidence type="ECO:0000313" key="3">
    <source>
        <dbReference type="Proteomes" id="UP001066276"/>
    </source>
</evidence>